<dbReference type="EMBL" id="WTVA01000001">
    <property type="protein sequence ID" value="MZR20765.1"/>
    <property type="molecule type" value="Genomic_DNA"/>
</dbReference>
<protein>
    <submittedName>
        <fullName evidence="1">DUF2971 domain-containing protein</fullName>
    </submittedName>
</protein>
<reference evidence="1 2" key="1">
    <citation type="journal article" date="2014" name="Int. J. Syst. Evol. Microbiol.">
        <title>Sneathiella chungangensis sp. nov., isolated from a marine sand, and emended description of the genus Sneathiella.</title>
        <authorList>
            <person name="Siamphan C."/>
            <person name="Kim H."/>
            <person name="Lee J.S."/>
            <person name="Kim W."/>
        </authorList>
    </citation>
    <scope>NUCLEOTIDE SEQUENCE [LARGE SCALE GENOMIC DNA]</scope>
    <source>
        <strain evidence="1 2">KCTC 32476</strain>
    </source>
</reference>
<accession>A0A845M8I4</accession>
<gene>
    <name evidence="1" type="ORF">GQF03_00295</name>
</gene>
<dbReference type="Pfam" id="PF11185">
    <property type="entry name" value="DUF2971"/>
    <property type="match status" value="1"/>
</dbReference>
<evidence type="ECO:0000313" key="2">
    <source>
        <dbReference type="Proteomes" id="UP000445696"/>
    </source>
</evidence>
<keyword evidence="2" id="KW-1185">Reference proteome</keyword>
<organism evidence="1 2">
    <name type="scientific">Sneathiella chungangensis</name>
    <dbReference type="NCBI Taxonomy" id="1418234"/>
    <lineage>
        <taxon>Bacteria</taxon>
        <taxon>Pseudomonadati</taxon>
        <taxon>Pseudomonadota</taxon>
        <taxon>Alphaproteobacteria</taxon>
        <taxon>Sneathiellales</taxon>
        <taxon>Sneathiellaceae</taxon>
        <taxon>Sneathiella</taxon>
    </lineage>
</organism>
<proteinExistence type="predicted"/>
<name>A0A845M8I4_9PROT</name>
<evidence type="ECO:0000313" key="1">
    <source>
        <dbReference type="EMBL" id="MZR20765.1"/>
    </source>
</evidence>
<dbReference type="RefSeq" id="WP_161337193.1">
    <property type="nucleotide sequence ID" value="NZ_JBHSDG010000002.1"/>
</dbReference>
<comment type="caution">
    <text evidence="1">The sequence shown here is derived from an EMBL/GenBank/DDBJ whole genome shotgun (WGS) entry which is preliminary data.</text>
</comment>
<sequence length="308" mass="35926">MNADEKLHVIPEHWKNGRLHFFKYVSAKTAKIILENRTLRWTTPINLNDPFDLQFGLKVKVDFFKLKKICREKLWEIYKQDKTENSINMIGGMVKTIKSIPIDLNKEEFIEIIDAGIETAYNTIYERLPEFNAGLIEGLSNSKILCMTIKPNNKLMWAHYADNHRGVVLRFRSVPAFDSAYGSAMPMNYVDEIPELMDLDYMADFVCGFRTFDHDERMKIMDKVVYTKSSEWRYEDEWRMHAGSGRSHSASFEDIPFSKNELDGIVFGLKISDRDRAEIESLSKNYPNIQLMSAKRSDGEFNIIVENY</sequence>
<dbReference type="AlphaFoldDB" id="A0A845M8I4"/>
<dbReference type="OrthoDB" id="4119964at2"/>
<dbReference type="InterPro" id="IPR021352">
    <property type="entry name" value="DUF2971"/>
</dbReference>
<dbReference type="Proteomes" id="UP000445696">
    <property type="component" value="Unassembled WGS sequence"/>
</dbReference>